<dbReference type="SUPFAM" id="SSF55394">
    <property type="entry name" value="Bactericidal permeability-increasing protein, BPI"/>
    <property type="match status" value="1"/>
</dbReference>
<sequence length="278" mass="30935">MKSIRLPETSNNDTMLDYKVWDIHLEDFSIPKSGVSFKDMNNGIHVLVTDLMFRAVAKARVAVGVSRLKAGMNGEVRVNCDYAELDLKLKWDGFNITPVVSIHADLQLEFTESFRAANLFKEKIREYAEDFVSDKVPDMIVDLFEQEVNPLLQKLKRLLTGMGLSQFGIEWMVQNKTLRVAVKPKSAMGKIEPIKPIDKMVCIRSDLLAALRELKRSKREVVSSDPAESNLGIDLSCTTPEGECTTSSCSYCVDLDINPSKTNSGVGADLPSCVPSNL</sequence>
<dbReference type="Proteomes" id="UP000252519">
    <property type="component" value="Unassembled WGS sequence"/>
</dbReference>
<proteinExistence type="predicted"/>
<reference evidence="1 2" key="1">
    <citation type="submission" date="2014-10" db="EMBL/GenBank/DDBJ databases">
        <title>Draft genome of the hookworm Ancylostoma caninum.</title>
        <authorList>
            <person name="Mitreva M."/>
        </authorList>
    </citation>
    <scope>NUCLEOTIDE SEQUENCE [LARGE SCALE GENOMIC DNA]</scope>
    <source>
        <strain evidence="1 2">Baltimore</strain>
    </source>
</reference>
<comment type="caution">
    <text evidence="1">The sequence shown here is derived from an EMBL/GenBank/DDBJ whole genome shotgun (WGS) entry which is preliminary data.</text>
</comment>
<protein>
    <recommendedName>
        <fullName evidence="3">Lipid-binding serum glycoprotein N-terminal domain-containing protein</fullName>
    </recommendedName>
</protein>
<dbReference type="InterPro" id="IPR017943">
    <property type="entry name" value="Bactericidal_perm-incr_a/b_dom"/>
</dbReference>
<evidence type="ECO:0000313" key="1">
    <source>
        <dbReference type="EMBL" id="RCN35036.1"/>
    </source>
</evidence>
<dbReference type="EMBL" id="JOJR01000708">
    <property type="protein sequence ID" value="RCN35036.1"/>
    <property type="molecule type" value="Genomic_DNA"/>
</dbReference>
<accession>A0A368FS95</accession>
<evidence type="ECO:0008006" key="3">
    <source>
        <dbReference type="Google" id="ProtNLM"/>
    </source>
</evidence>
<evidence type="ECO:0000313" key="2">
    <source>
        <dbReference type="Proteomes" id="UP000252519"/>
    </source>
</evidence>
<dbReference type="OrthoDB" id="5840798at2759"/>
<organism evidence="1 2">
    <name type="scientific">Ancylostoma caninum</name>
    <name type="common">Dog hookworm</name>
    <dbReference type="NCBI Taxonomy" id="29170"/>
    <lineage>
        <taxon>Eukaryota</taxon>
        <taxon>Metazoa</taxon>
        <taxon>Ecdysozoa</taxon>
        <taxon>Nematoda</taxon>
        <taxon>Chromadorea</taxon>
        <taxon>Rhabditida</taxon>
        <taxon>Rhabditina</taxon>
        <taxon>Rhabditomorpha</taxon>
        <taxon>Strongyloidea</taxon>
        <taxon>Ancylostomatidae</taxon>
        <taxon>Ancylostomatinae</taxon>
        <taxon>Ancylostoma</taxon>
    </lineage>
</organism>
<dbReference type="AlphaFoldDB" id="A0A368FS95"/>
<keyword evidence="2" id="KW-1185">Reference proteome</keyword>
<name>A0A368FS95_ANCCA</name>
<gene>
    <name evidence="1" type="ORF">ANCCAN_19111</name>
</gene>
<dbReference type="GO" id="GO:0008289">
    <property type="term" value="F:lipid binding"/>
    <property type="evidence" value="ECO:0007669"/>
    <property type="project" value="InterPro"/>
</dbReference>
<dbReference type="Gene3D" id="3.15.10.10">
    <property type="entry name" value="Bactericidal permeability-increasing protein, domain 1"/>
    <property type="match status" value="1"/>
</dbReference>